<dbReference type="Proteomes" id="UP000187151">
    <property type="component" value="Unassembled WGS sequence"/>
</dbReference>
<comment type="caution">
    <text evidence="1">The sequence shown here is derived from an EMBL/GenBank/DDBJ whole genome shotgun (WGS) entry which is preliminary data.</text>
</comment>
<name>A0ABX3GBR3_9ACTN</name>
<dbReference type="EMBL" id="MQUR01000005">
    <property type="protein sequence ID" value="OLZ72543.1"/>
    <property type="molecule type" value="Genomic_DNA"/>
</dbReference>
<accession>A0ABX3GBR3</accession>
<evidence type="ECO:0000313" key="2">
    <source>
        <dbReference type="Proteomes" id="UP000187151"/>
    </source>
</evidence>
<keyword evidence="2" id="KW-1185">Reference proteome</keyword>
<reference evidence="1 2" key="1">
    <citation type="submission" date="2016-01" db="EMBL/GenBank/DDBJ databases">
        <title>Streptomyces amritsarensis strain MTCC 11845 genome sequencing and assembly.</title>
        <authorList>
            <person name="Sharma D."/>
            <person name="Nair G.R."/>
            <person name="Kaur G."/>
            <person name="Manhas R.K."/>
            <person name="Mayilraj S."/>
        </authorList>
    </citation>
    <scope>NUCLEOTIDE SEQUENCE [LARGE SCALE GENOMIC DNA]</scope>
    <source>
        <strain evidence="1 2">MTCC 11845</strain>
    </source>
</reference>
<gene>
    <name evidence="1" type="ORF">AVW11_03895</name>
</gene>
<sequence>MTDTPIEDAATPPSVEDLAERFRIARARRAEIALEDRSLKAVEKDVVWTLYEGRTWKQVGEILGFTGSRAEAIARSR</sequence>
<evidence type="ECO:0000313" key="1">
    <source>
        <dbReference type="EMBL" id="OLZ72543.1"/>
    </source>
</evidence>
<protein>
    <submittedName>
        <fullName evidence="1">Uncharacterized protein</fullName>
    </submittedName>
</protein>
<dbReference type="RefSeq" id="WP_143568798.1">
    <property type="nucleotide sequence ID" value="NZ_MQUR01000005.1"/>
</dbReference>
<proteinExistence type="predicted"/>
<organism evidence="1 2">
    <name type="scientific">Streptomyces amritsarensis</name>
    <dbReference type="NCBI Taxonomy" id="681158"/>
    <lineage>
        <taxon>Bacteria</taxon>
        <taxon>Bacillati</taxon>
        <taxon>Actinomycetota</taxon>
        <taxon>Actinomycetes</taxon>
        <taxon>Kitasatosporales</taxon>
        <taxon>Streptomycetaceae</taxon>
        <taxon>Streptomyces</taxon>
    </lineage>
</organism>